<dbReference type="AlphaFoldDB" id="A0A2P2Q542"/>
<name>A0A2P2Q542_RHIMU</name>
<keyword evidence="1" id="KW-0812">Transmembrane</keyword>
<sequence>MPTVLPSASRFSPFFSWALVDRFTDVTWRENHANTCLWYSFLYGLISLLSLFIVPG</sequence>
<evidence type="ECO:0000313" key="2">
    <source>
        <dbReference type="EMBL" id="MBX62115.1"/>
    </source>
</evidence>
<organism evidence="2">
    <name type="scientific">Rhizophora mucronata</name>
    <name type="common">Asiatic mangrove</name>
    <dbReference type="NCBI Taxonomy" id="61149"/>
    <lineage>
        <taxon>Eukaryota</taxon>
        <taxon>Viridiplantae</taxon>
        <taxon>Streptophyta</taxon>
        <taxon>Embryophyta</taxon>
        <taxon>Tracheophyta</taxon>
        <taxon>Spermatophyta</taxon>
        <taxon>Magnoliopsida</taxon>
        <taxon>eudicotyledons</taxon>
        <taxon>Gunneridae</taxon>
        <taxon>Pentapetalae</taxon>
        <taxon>rosids</taxon>
        <taxon>fabids</taxon>
        <taxon>Malpighiales</taxon>
        <taxon>Rhizophoraceae</taxon>
        <taxon>Rhizophora</taxon>
    </lineage>
</organism>
<evidence type="ECO:0000256" key="1">
    <source>
        <dbReference type="SAM" id="Phobius"/>
    </source>
</evidence>
<proteinExistence type="predicted"/>
<keyword evidence="1" id="KW-0472">Membrane</keyword>
<dbReference type="EMBL" id="GGEC01081631">
    <property type="protein sequence ID" value="MBX62115.1"/>
    <property type="molecule type" value="Transcribed_RNA"/>
</dbReference>
<keyword evidence="1" id="KW-1133">Transmembrane helix</keyword>
<protein>
    <submittedName>
        <fullName evidence="2">Uncharacterized protein</fullName>
    </submittedName>
</protein>
<accession>A0A2P2Q542</accession>
<reference evidence="2" key="1">
    <citation type="submission" date="2018-02" db="EMBL/GenBank/DDBJ databases">
        <title>Rhizophora mucronata_Transcriptome.</title>
        <authorList>
            <person name="Meera S.P."/>
            <person name="Sreeshan A."/>
            <person name="Augustine A."/>
        </authorList>
    </citation>
    <scope>NUCLEOTIDE SEQUENCE</scope>
    <source>
        <tissue evidence="2">Leaf</tissue>
    </source>
</reference>
<feature type="transmembrane region" description="Helical" evidence="1">
    <location>
        <begin position="37"/>
        <end position="54"/>
    </location>
</feature>